<evidence type="ECO:0000313" key="2">
    <source>
        <dbReference type="Proteomes" id="UP001295423"/>
    </source>
</evidence>
<protein>
    <submittedName>
        <fullName evidence="1">Uncharacterized protein</fullName>
    </submittedName>
</protein>
<reference evidence="1" key="1">
    <citation type="submission" date="2023-08" db="EMBL/GenBank/DDBJ databases">
        <authorList>
            <person name="Audoor S."/>
            <person name="Bilcke G."/>
        </authorList>
    </citation>
    <scope>NUCLEOTIDE SEQUENCE</scope>
</reference>
<dbReference type="EMBL" id="CAKOGP040002436">
    <property type="protein sequence ID" value="CAJ1969938.1"/>
    <property type="molecule type" value="Genomic_DNA"/>
</dbReference>
<keyword evidence="2" id="KW-1185">Reference proteome</keyword>
<proteinExistence type="predicted"/>
<accession>A0AAD2PY37</accession>
<sequence length="214" mass="24137">MEYSYQQSVSSQMEQRGGAIYRQSILTNEEFKIVQKELSTLTNRLNDETASTVAVHRQGARLAPNSQTYKILKSGSLFDYIRKVSGDDSMVLSTNLPVEVRLYEKVGASMAWHEDDVLYDPPQVEAVITIENNSDCVTMWKDGEKLLSRETDPNSVLLLQAGGPLHCVTSLKRGRRLILKCAYRSGNASYREGIHKETFGVSKSSKRKKQKSKR</sequence>
<name>A0AAD2PY37_9STRA</name>
<comment type="caution">
    <text evidence="1">The sequence shown here is derived from an EMBL/GenBank/DDBJ whole genome shotgun (WGS) entry which is preliminary data.</text>
</comment>
<organism evidence="1 2">
    <name type="scientific">Cylindrotheca closterium</name>
    <dbReference type="NCBI Taxonomy" id="2856"/>
    <lineage>
        <taxon>Eukaryota</taxon>
        <taxon>Sar</taxon>
        <taxon>Stramenopiles</taxon>
        <taxon>Ochrophyta</taxon>
        <taxon>Bacillariophyta</taxon>
        <taxon>Bacillariophyceae</taxon>
        <taxon>Bacillariophycidae</taxon>
        <taxon>Bacillariales</taxon>
        <taxon>Bacillariaceae</taxon>
        <taxon>Cylindrotheca</taxon>
    </lineage>
</organism>
<dbReference type="Proteomes" id="UP001295423">
    <property type="component" value="Unassembled WGS sequence"/>
</dbReference>
<gene>
    <name evidence="1" type="ORF">CYCCA115_LOCUS23963</name>
</gene>
<evidence type="ECO:0000313" key="1">
    <source>
        <dbReference type="EMBL" id="CAJ1969938.1"/>
    </source>
</evidence>
<dbReference type="AlphaFoldDB" id="A0AAD2PY37"/>